<feature type="domain" description="Reverse transcriptase zinc-binding" evidence="1">
    <location>
        <begin position="50"/>
        <end position="138"/>
    </location>
</feature>
<name>A0A151QVI5_CAJCA</name>
<evidence type="ECO:0000313" key="2">
    <source>
        <dbReference type="EMBL" id="KYP34286.1"/>
    </source>
</evidence>
<gene>
    <name evidence="2" type="ORF">KK1_044784</name>
</gene>
<evidence type="ECO:0000313" key="3">
    <source>
        <dbReference type="Proteomes" id="UP000075243"/>
    </source>
</evidence>
<reference evidence="2" key="1">
    <citation type="journal article" date="2012" name="Nat. Biotechnol.">
        <title>Draft genome sequence of pigeonpea (Cajanus cajan), an orphan legume crop of resource-poor farmers.</title>
        <authorList>
            <person name="Varshney R.K."/>
            <person name="Chen W."/>
            <person name="Li Y."/>
            <person name="Bharti A.K."/>
            <person name="Saxena R.K."/>
            <person name="Schlueter J.A."/>
            <person name="Donoghue M.T."/>
            <person name="Azam S."/>
            <person name="Fan G."/>
            <person name="Whaley A.M."/>
            <person name="Farmer A.D."/>
            <person name="Sheridan J."/>
            <person name="Iwata A."/>
            <person name="Tuteja R."/>
            <person name="Penmetsa R.V."/>
            <person name="Wu W."/>
            <person name="Upadhyaya H.D."/>
            <person name="Yang S.P."/>
            <person name="Shah T."/>
            <person name="Saxena K.B."/>
            <person name="Michael T."/>
            <person name="McCombie W.R."/>
            <person name="Yang B."/>
            <person name="Zhang G."/>
            <person name="Yang H."/>
            <person name="Wang J."/>
            <person name="Spillane C."/>
            <person name="Cook D.R."/>
            <person name="May G.D."/>
            <person name="Xu X."/>
            <person name="Jackson S.A."/>
        </authorList>
    </citation>
    <scope>NUCLEOTIDE SEQUENCE [LARGE SCALE GENOMIC DNA]</scope>
</reference>
<evidence type="ECO:0000259" key="1">
    <source>
        <dbReference type="Pfam" id="PF13966"/>
    </source>
</evidence>
<organism evidence="2 3">
    <name type="scientific">Cajanus cajan</name>
    <name type="common">Pigeon pea</name>
    <name type="synonym">Cajanus indicus</name>
    <dbReference type="NCBI Taxonomy" id="3821"/>
    <lineage>
        <taxon>Eukaryota</taxon>
        <taxon>Viridiplantae</taxon>
        <taxon>Streptophyta</taxon>
        <taxon>Embryophyta</taxon>
        <taxon>Tracheophyta</taxon>
        <taxon>Spermatophyta</taxon>
        <taxon>Magnoliopsida</taxon>
        <taxon>eudicotyledons</taxon>
        <taxon>Gunneridae</taxon>
        <taxon>Pentapetalae</taxon>
        <taxon>rosids</taxon>
        <taxon>fabids</taxon>
        <taxon>Fabales</taxon>
        <taxon>Fabaceae</taxon>
        <taxon>Papilionoideae</taxon>
        <taxon>50 kb inversion clade</taxon>
        <taxon>NPAAA clade</taxon>
        <taxon>indigoferoid/millettioid clade</taxon>
        <taxon>Phaseoleae</taxon>
        <taxon>Cajanus</taxon>
    </lineage>
</organism>
<sequence>MVTENGQWNYTGLLSVLPLNICNIISTISPRNMSCEPDCLLWKPSQDRVFSVKSAISSLSAHNLTPPQHPQVFKLIWKWPGPQRIRLLLWRIVHNALLTNENRSRRRMAKCNLCPVCQSQPKTTFHVLRDCPPTELLWRKLLFQSHETFFDDMDIQLWILHNLDDYSIKRGSWNIDFSVMVDLIWRRRNELVFLDKWELNSIILTKKSRYVEDIGHAKRDLTSISRFQCREILTVPSQRSPWVHVYCDGAHSHRTNKTACGGLLINHSGMYAGGFALSLEANSVVQSEL</sequence>
<keyword evidence="3" id="KW-1185">Reference proteome</keyword>
<dbReference type="Pfam" id="PF13966">
    <property type="entry name" value="zf-RVT"/>
    <property type="match status" value="1"/>
</dbReference>
<protein>
    <submittedName>
        <fullName evidence="2">Ribonuclease H protein At1g65750 family</fullName>
    </submittedName>
</protein>
<dbReference type="Proteomes" id="UP000075243">
    <property type="component" value="Unassembled WGS sequence"/>
</dbReference>
<proteinExistence type="predicted"/>
<dbReference type="Gramene" id="C.cajan_41406.t">
    <property type="protein sequence ID" value="C.cajan_41406.t.cds1"/>
    <property type="gene ID" value="C.cajan_41406"/>
</dbReference>
<dbReference type="EMBL" id="KQ484633">
    <property type="protein sequence ID" value="KYP34286.1"/>
    <property type="molecule type" value="Genomic_DNA"/>
</dbReference>
<accession>A0A151QVI5</accession>
<dbReference type="InterPro" id="IPR026960">
    <property type="entry name" value="RVT-Znf"/>
</dbReference>
<dbReference type="AlphaFoldDB" id="A0A151QVI5"/>